<accession>A0A2V3IEY9</accession>
<evidence type="ECO:0000313" key="1">
    <source>
        <dbReference type="EMBL" id="PXF40634.1"/>
    </source>
</evidence>
<proteinExistence type="predicted"/>
<protein>
    <submittedName>
        <fullName evidence="1">Uncharacterized protein</fullName>
    </submittedName>
</protein>
<keyword evidence="2" id="KW-1185">Reference proteome</keyword>
<evidence type="ECO:0000313" key="2">
    <source>
        <dbReference type="Proteomes" id="UP000247409"/>
    </source>
</evidence>
<reference evidence="1 2" key="1">
    <citation type="journal article" date="2018" name="Mol. Biol. Evol.">
        <title>Analysis of the draft genome of the red seaweed Gracilariopsis chorda provides insights into genome size evolution in Rhodophyta.</title>
        <authorList>
            <person name="Lee J."/>
            <person name="Yang E.C."/>
            <person name="Graf L."/>
            <person name="Yang J.H."/>
            <person name="Qiu H."/>
            <person name="Zel Zion U."/>
            <person name="Chan C.X."/>
            <person name="Stephens T.G."/>
            <person name="Weber A.P.M."/>
            <person name="Boo G.H."/>
            <person name="Boo S.M."/>
            <person name="Kim K.M."/>
            <person name="Shin Y."/>
            <person name="Jung M."/>
            <person name="Lee S.J."/>
            <person name="Yim H.S."/>
            <person name="Lee J.H."/>
            <person name="Bhattacharya D."/>
            <person name="Yoon H.S."/>
        </authorList>
    </citation>
    <scope>NUCLEOTIDE SEQUENCE [LARGE SCALE GENOMIC DNA]</scope>
    <source>
        <strain evidence="1 2">SKKU-2015</strain>
        <tissue evidence="1">Whole body</tissue>
    </source>
</reference>
<comment type="caution">
    <text evidence="1">The sequence shown here is derived from an EMBL/GenBank/DDBJ whole genome shotgun (WGS) entry which is preliminary data.</text>
</comment>
<organism evidence="1 2">
    <name type="scientific">Gracilariopsis chorda</name>
    <dbReference type="NCBI Taxonomy" id="448386"/>
    <lineage>
        <taxon>Eukaryota</taxon>
        <taxon>Rhodophyta</taxon>
        <taxon>Florideophyceae</taxon>
        <taxon>Rhodymeniophycidae</taxon>
        <taxon>Gracilariales</taxon>
        <taxon>Gracilariaceae</taxon>
        <taxon>Gracilariopsis</taxon>
    </lineage>
</organism>
<dbReference type="AlphaFoldDB" id="A0A2V3IEY9"/>
<name>A0A2V3IEY9_9FLOR</name>
<dbReference type="EMBL" id="NBIV01000276">
    <property type="protein sequence ID" value="PXF40634.1"/>
    <property type="molecule type" value="Genomic_DNA"/>
</dbReference>
<gene>
    <name evidence="1" type="ORF">BWQ96_09665</name>
</gene>
<dbReference type="Proteomes" id="UP000247409">
    <property type="component" value="Unassembled WGS sequence"/>
</dbReference>
<sequence>MRYNFDAPVRAGEIRYVYNVIIGKTMPEKIAKTTKMNS</sequence>